<dbReference type="PROSITE" id="PS00107">
    <property type="entry name" value="PROTEIN_KINASE_ATP"/>
    <property type="match status" value="1"/>
</dbReference>
<feature type="region of interest" description="Disordered" evidence="4">
    <location>
        <begin position="1716"/>
        <end position="1761"/>
    </location>
</feature>
<dbReference type="SUPFAM" id="SSF56112">
    <property type="entry name" value="Protein kinase-like (PK-like)"/>
    <property type="match status" value="1"/>
</dbReference>
<name>A0A8H8PB16_9AGAM</name>
<feature type="region of interest" description="Disordered" evidence="4">
    <location>
        <begin position="357"/>
        <end position="393"/>
    </location>
</feature>
<feature type="compositionally biased region" description="Polar residues" evidence="4">
    <location>
        <begin position="1185"/>
        <end position="1208"/>
    </location>
</feature>
<feature type="compositionally biased region" description="Low complexity" evidence="4">
    <location>
        <begin position="1061"/>
        <end position="1074"/>
    </location>
</feature>
<feature type="region of interest" description="Disordered" evidence="4">
    <location>
        <begin position="847"/>
        <end position="873"/>
    </location>
</feature>
<feature type="region of interest" description="Disordered" evidence="4">
    <location>
        <begin position="273"/>
        <end position="342"/>
    </location>
</feature>
<dbReference type="GO" id="GO:0005524">
    <property type="term" value="F:ATP binding"/>
    <property type="evidence" value="ECO:0007669"/>
    <property type="project" value="UniProtKB-UniRule"/>
</dbReference>
<feature type="compositionally biased region" description="Polar residues" evidence="4">
    <location>
        <begin position="1570"/>
        <end position="1601"/>
    </location>
</feature>
<dbReference type="RefSeq" id="XP_043187230.1">
    <property type="nucleotide sequence ID" value="XM_043321407.1"/>
</dbReference>
<gene>
    <name evidence="7" type="ORF">RhiXN_01588</name>
</gene>
<feature type="region of interest" description="Disordered" evidence="4">
    <location>
        <begin position="237"/>
        <end position="261"/>
    </location>
</feature>
<keyword evidence="5" id="KW-1133">Transmembrane helix</keyword>
<dbReference type="InterPro" id="IPR000719">
    <property type="entry name" value="Prot_kinase_dom"/>
</dbReference>
<dbReference type="InterPro" id="IPR008271">
    <property type="entry name" value="Ser/Thr_kinase_AS"/>
</dbReference>
<feature type="region of interest" description="Disordered" evidence="4">
    <location>
        <begin position="967"/>
        <end position="1003"/>
    </location>
</feature>
<evidence type="ECO:0000259" key="6">
    <source>
        <dbReference type="PROSITE" id="PS50011"/>
    </source>
</evidence>
<feature type="compositionally biased region" description="Basic and acidic residues" evidence="4">
    <location>
        <begin position="333"/>
        <end position="342"/>
    </location>
</feature>
<keyword evidence="2 3" id="KW-0067">ATP-binding</keyword>
<keyword evidence="1 3" id="KW-0547">Nucleotide-binding</keyword>
<evidence type="ECO:0000313" key="7">
    <source>
        <dbReference type="EMBL" id="QRW26993.1"/>
    </source>
</evidence>
<evidence type="ECO:0000256" key="4">
    <source>
        <dbReference type="SAM" id="MobiDB-lite"/>
    </source>
</evidence>
<feature type="compositionally biased region" description="Polar residues" evidence="4">
    <location>
        <begin position="299"/>
        <end position="325"/>
    </location>
</feature>
<feature type="domain" description="Protein kinase" evidence="6">
    <location>
        <begin position="499"/>
        <end position="784"/>
    </location>
</feature>
<dbReference type="PROSITE" id="PS50011">
    <property type="entry name" value="PROTEIN_KINASE_DOM"/>
    <property type="match status" value="1"/>
</dbReference>
<protein>
    <submittedName>
        <fullName evidence="7">CAMK/CAMK1 protein kinase</fullName>
    </submittedName>
</protein>
<feature type="region of interest" description="Disordered" evidence="4">
    <location>
        <begin position="1015"/>
        <end position="1085"/>
    </location>
</feature>
<feature type="compositionally biased region" description="Polar residues" evidence="4">
    <location>
        <begin position="1050"/>
        <end position="1060"/>
    </location>
</feature>
<feature type="compositionally biased region" description="Low complexity" evidence="4">
    <location>
        <begin position="1502"/>
        <end position="1520"/>
    </location>
</feature>
<feature type="compositionally biased region" description="Polar residues" evidence="4">
    <location>
        <begin position="1751"/>
        <end position="1761"/>
    </location>
</feature>
<keyword evidence="5" id="KW-0472">Membrane</keyword>
<feature type="transmembrane region" description="Helical" evidence="5">
    <location>
        <begin position="205"/>
        <end position="227"/>
    </location>
</feature>
<evidence type="ECO:0000256" key="1">
    <source>
        <dbReference type="ARBA" id="ARBA00022741"/>
    </source>
</evidence>
<feature type="region of interest" description="Disordered" evidence="4">
    <location>
        <begin position="1438"/>
        <end position="1458"/>
    </location>
</feature>
<dbReference type="InterPro" id="IPR017441">
    <property type="entry name" value="Protein_kinase_ATP_BS"/>
</dbReference>
<keyword evidence="7" id="KW-0808">Transferase</keyword>
<feature type="compositionally biased region" description="Polar residues" evidence="4">
    <location>
        <begin position="237"/>
        <end position="258"/>
    </location>
</feature>
<dbReference type="CDD" id="cd14014">
    <property type="entry name" value="STKc_PknB_like"/>
    <property type="match status" value="1"/>
</dbReference>
<reference evidence="7" key="1">
    <citation type="submission" date="2020-05" db="EMBL/GenBank/DDBJ databases">
        <title>Evolutionary and genomic comparisons of hybrid uninucleate and nonhybrid Rhizoctonia fungi.</title>
        <authorList>
            <person name="Li C."/>
            <person name="Chen X."/>
        </authorList>
    </citation>
    <scope>NUCLEOTIDE SEQUENCE</scope>
    <source>
        <strain evidence="7">AG-1 IA</strain>
    </source>
</reference>
<dbReference type="PROSITE" id="PS00108">
    <property type="entry name" value="PROTEIN_KINASE_ST"/>
    <property type="match status" value="1"/>
</dbReference>
<feature type="compositionally biased region" description="Basic and acidic residues" evidence="4">
    <location>
        <begin position="967"/>
        <end position="980"/>
    </location>
</feature>
<feature type="binding site" evidence="3">
    <location>
        <position position="534"/>
    </location>
    <ligand>
        <name>ATP</name>
        <dbReference type="ChEBI" id="CHEBI:30616"/>
    </ligand>
</feature>
<evidence type="ECO:0000256" key="2">
    <source>
        <dbReference type="ARBA" id="ARBA00022840"/>
    </source>
</evidence>
<dbReference type="Proteomes" id="UP000650533">
    <property type="component" value="Chromosome 16"/>
</dbReference>
<evidence type="ECO:0000313" key="8">
    <source>
        <dbReference type="Proteomes" id="UP000650533"/>
    </source>
</evidence>
<dbReference type="GeneID" id="67023870"/>
<proteinExistence type="predicted"/>
<feature type="region of interest" description="Disordered" evidence="4">
    <location>
        <begin position="1497"/>
        <end position="1529"/>
    </location>
</feature>
<dbReference type="GO" id="GO:0004672">
    <property type="term" value="F:protein kinase activity"/>
    <property type="evidence" value="ECO:0007669"/>
    <property type="project" value="InterPro"/>
</dbReference>
<feature type="compositionally biased region" description="Basic and acidic residues" evidence="4">
    <location>
        <begin position="989"/>
        <end position="1001"/>
    </location>
</feature>
<feature type="compositionally biased region" description="Polar residues" evidence="4">
    <location>
        <begin position="384"/>
        <end position="393"/>
    </location>
</feature>
<keyword evidence="5" id="KW-0812">Transmembrane</keyword>
<dbReference type="EMBL" id="CP059673">
    <property type="protein sequence ID" value="QRW26993.1"/>
    <property type="molecule type" value="Genomic_DNA"/>
</dbReference>
<dbReference type="Gene3D" id="1.10.510.10">
    <property type="entry name" value="Transferase(Phosphotransferase) domain 1"/>
    <property type="match status" value="1"/>
</dbReference>
<dbReference type="SMART" id="SM00220">
    <property type="entry name" value="S_TKc"/>
    <property type="match status" value="1"/>
</dbReference>
<feature type="transmembrane region" description="Helical" evidence="5">
    <location>
        <begin position="141"/>
        <end position="163"/>
    </location>
</feature>
<dbReference type="Pfam" id="PF00069">
    <property type="entry name" value="Pkinase"/>
    <property type="match status" value="1"/>
</dbReference>
<dbReference type="PANTHER" id="PTHR38848:SF3">
    <property type="entry name" value="G-PROTEIN COUPLED RECEPTORS FAMILY 3 PROFILE DOMAIN-CONTAINING PROTEIN"/>
    <property type="match status" value="1"/>
</dbReference>
<evidence type="ECO:0000256" key="3">
    <source>
        <dbReference type="PROSITE-ProRule" id="PRU10141"/>
    </source>
</evidence>
<dbReference type="PANTHER" id="PTHR38848">
    <property type="entry name" value="G-PROTEIN COUPLED RECEPTORS FAMILY 3 PROFILE DOMAIN-CONTAINING PROTEIN"/>
    <property type="match status" value="1"/>
</dbReference>
<feature type="compositionally biased region" description="Low complexity" evidence="4">
    <location>
        <begin position="1602"/>
        <end position="1619"/>
    </location>
</feature>
<feature type="transmembrane region" description="Helical" evidence="5">
    <location>
        <begin position="175"/>
        <end position="198"/>
    </location>
</feature>
<feature type="compositionally biased region" description="Polar residues" evidence="4">
    <location>
        <begin position="1134"/>
        <end position="1154"/>
    </location>
</feature>
<keyword evidence="7" id="KW-0418">Kinase</keyword>
<dbReference type="KEGG" id="rsx:RhiXN_01588"/>
<accession>A0A8H8PB16</accession>
<feature type="transmembrane region" description="Helical" evidence="5">
    <location>
        <begin position="99"/>
        <end position="120"/>
    </location>
</feature>
<organism evidence="7 8">
    <name type="scientific">Rhizoctonia solani</name>
    <dbReference type="NCBI Taxonomy" id="456999"/>
    <lineage>
        <taxon>Eukaryota</taxon>
        <taxon>Fungi</taxon>
        <taxon>Dikarya</taxon>
        <taxon>Basidiomycota</taxon>
        <taxon>Agaricomycotina</taxon>
        <taxon>Agaricomycetes</taxon>
        <taxon>Cantharellales</taxon>
        <taxon>Ceratobasidiaceae</taxon>
        <taxon>Rhizoctonia</taxon>
    </lineage>
</organism>
<feature type="region of interest" description="Disordered" evidence="4">
    <location>
        <begin position="1570"/>
        <end position="1633"/>
    </location>
</feature>
<feature type="compositionally biased region" description="Basic and acidic residues" evidence="4">
    <location>
        <begin position="1314"/>
        <end position="1323"/>
    </location>
</feature>
<feature type="compositionally biased region" description="Basic and acidic residues" evidence="4">
    <location>
        <begin position="1158"/>
        <end position="1169"/>
    </location>
</feature>
<feature type="region of interest" description="Disordered" evidence="4">
    <location>
        <begin position="1134"/>
        <end position="1328"/>
    </location>
</feature>
<sequence>MNPFTDDPTHLPTVVFPNPVFGSLFNYRDAIALLGHPSPGSGVLVLGTGLSKDEMSCSLGIYACIALYVLSKILTYGFLIEKVHVVWGGAHQPRLKSPVYRICLITVTPYAVVIVLMLLGRIFYLRADGACVIGLQRLASLTLLIYDLYINIFLTGLFIWPLARSKLINPRLKSVAVRTLVAAFAALTTSTLNIAILTVMDGRQLGWVCLGSCGTDVTINAIVLFWVTSPTSGTSLTYSGPHPTNGSSLGQDGNQGATVTGRRASAALVLSSAPRSPITPNTPNFQEKGHDSGLLSPSIWRSTFGGTSKNQQPTNHFQDRGQQMEMSPRTPSPRREVWDDRPSSIVTVDDIEANASGPGFVTIGLPPPSKKRDAGRTRAGHGVHSSQHSGNRNSIFGRIFASSESRKEMEVTVTITTQLDNEDELDGSVRKSIGDASTAGGSAIHESETIHSTFARKSHGDTGVVPVNAETSIGANISTGEQHSSDIFSLSDQQLSDKMKFVKEVGFGNWGSVWLCEPRLAEERAVYGSQIAVKLVHRSKTPTTAARVRSLWNEMKIVRALRREASASGSSQDAVGVGHPNVIQFYSFIITPSYALITMQYLPIPVPVEVPEFRAKPWFLALTDAVSFLHQRGVVHNDIKPANIILTGGPSPMPVLVDFGFAEHYTLTSRHAFQSNLAYGTPEYLAPERAKGQPHDTRKSDVYALGITFFEILVGRTPFEEVEGESFVSKEDLERYWTRTVKGKWIGKWEGIMSKPCEKALKRMVLPNADLRATALDVLADPYFKGEDETSRSNLSVDLSVLSDIIPPWSRQTLAQSRSKAKVQASIKSKQPTVTKRPILGIKAATTKAAPTADKGNVPARSETVKSRTGTLHRTSKSITEAFRKSVGTSKKAPRKTALEVFEIVTPGNAAPENPPSIKPKESVSLLKKKNSGAVLKDKNSKVLKEQGSTNILREKALKTRESVNALKEKKSAVAPKENRSATFALAPKKKEPVQDKENVKPKVHGKTFSMTMSFSRSFGRKQGKDKENEISEQPIEKRPSMYFSRKSESPATPTDSSAIAETPSAAVVSTAASRENAPAPYNPRDVRSVFNITAEPSTPTNASNPFNFTTTDGSCRIKNSSTASRSIVFSTEAEVSSAPQAASTPVNSGSVRSRQALFDRTHALETPERTPVTPARYGVASKSLVKSNPRLSTVAQSPASSTKSPSPVANKARVSKIAAKENRRTSVVARTSPVTPRGTPVKTKPSPSRVRASPAKAAASSARIRNVKAPVFTIGPKTNANPKVPAKKAPTKVLGDATNTKGSSNVKPSQKAKKVEDKRAEAHEDEGDDTITLPVEVIRSPCLSRMSKSSNTSIIKQSILQSIDKAVRFGRSSAGATEVLRSVTPEVVGRRRSLSIDEALSHQHDESMSENKENQLADWIRGIEKVVEDARQSFQVGDPTPLALPPPPPRLNHSQSAGLTRISTSAKDPTIRTIVSNVNPSVTTFAAAPQTHALNRRATVSSSIPTPPSTASSTSFNTPVAPQGRLSRPITPCLNAELGKEPTTLTSPRLCDVIDADSRRLILGQVPISESASHSRSTSYESNSGRVTLSSDAQRTRFFQTPSPSHSRTHSRMTSTNSAISRPATAMSGKISAQDVEVETTEQVYENFLKTQSTVIRKGKGYQSDYTIRGKGIEHIAPGSDTESEAKQGFFVRVASPTNLVPERAFRAFKTMMSGGPKRGEPIPSANSVFVGGGFGPGSEASRSKPAASYSRSWSRAQVA</sequence>
<feature type="compositionally biased region" description="Low complexity" evidence="4">
    <location>
        <begin position="1245"/>
        <end position="1264"/>
    </location>
</feature>
<feature type="transmembrane region" description="Helical" evidence="5">
    <location>
        <begin position="59"/>
        <end position="79"/>
    </location>
</feature>
<evidence type="ECO:0000256" key="5">
    <source>
        <dbReference type="SAM" id="Phobius"/>
    </source>
</evidence>
<feature type="compositionally biased region" description="Polar residues" evidence="4">
    <location>
        <begin position="1298"/>
        <end position="1309"/>
    </location>
</feature>
<feature type="compositionally biased region" description="Basic and acidic residues" evidence="4">
    <location>
        <begin position="1023"/>
        <end position="1040"/>
    </location>
</feature>
<dbReference type="InterPro" id="IPR011009">
    <property type="entry name" value="Kinase-like_dom_sf"/>
</dbReference>
<dbReference type="Gene3D" id="3.30.200.20">
    <property type="entry name" value="Phosphorylase Kinase, domain 1"/>
    <property type="match status" value="1"/>
</dbReference>